<dbReference type="PANTHER" id="PTHR31183:SF2">
    <property type="entry name" value="TRICHOPLEIN KERATIN FILAMENT-BINDING PROTEIN"/>
    <property type="match status" value="1"/>
</dbReference>
<feature type="compositionally biased region" description="Basic and acidic residues" evidence="8">
    <location>
        <begin position="470"/>
        <end position="489"/>
    </location>
</feature>
<evidence type="ECO:0000259" key="9">
    <source>
        <dbReference type="Pfam" id="PF13868"/>
    </source>
</evidence>
<dbReference type="GO" id="GO:0045095">
    <property type="term" value="C:keratin filament"/>
    <property type="evidence" value="ECO:0007669"/>
    <property type="project" value="TreeGrafter"/>
</dbReference>
<evidence type="ECO:0000256" key="4">
    <source>
        <dbReference type="ARBA" id="ARBA00022490"/>
    </source>
</evidence>
<evidence type="ECO:0000256" key="5">
    <source>
        <dbReference type="ARBA" id="ARBA00023054"/>
    </source>
</evidence>
<dbReference type="EMBL" id="VOFY01000005">
    <property type="protein sequence ID" value="KAA8592268.1"/>
    <property type="molecule type" value="Genomic_DNA"/>
</dbReference>
<feature type="compositionally biased region" description="Basic and acidic residues" evidence="8">
    <location>
        <begin position="415"/>
        <end position="430"/>
    </location>
</feature>
<keyword evidence="6" id="KW-0206">Cytoskeleton</keyword>
<comment type="similarity">
    <text evidence="2">Belongs to the TCHP family.</text>
</comment>
<dbReference type="AlphaFoldDB" id="A0A5J5DG03"/>
<evidence type="ECO:0000313" key="11">
    <source>
        <dbReference type="Proteomes" id="UP000327493"/>
    </source>
</evidence>
<feature type="compositionally biased region" description="Polar residues" evidence="8">
    <location>
        <begin position="614"/>
        <end position="629"/>
    </location>
</feature>
<evidence type="ECO:0000256" key="7">
    <source>
        <dbReference type="SAM" id="Coils"/>
    </source>
</evidence>
<feature type="coiled-coil region" evidence="7">
    <location>
        <begin position="171"/>
        <end position="300"/>
    </location>
</feature>
<sequence length="689" mass="79957">MALPTLSAHVPGRSRVLAGQLARQREQEARWRQHWELHAQYLREQSVRSQRQAVWSSRHSFQQSMSAYHKERLKEEKKASLEQRRNRLRAMLQEEQDRLEAELREVVPDRSTLASQLVQKTEELRTAREERRKKLAQELLKEHWKKNNTELREVESALHKDHVVGQWQAQISEKKQQEVTKQNEKKRFENEYEITRKEALERMKQAEEKRKVEERKRAEDLRKQMEELKLREEEATRLKKEQEALLVKQWELEKIDEERRKVEERRKKSEMGHFLIRQYRAQLKRRAQQVQEELEADRKILAALLDGQQEDRRIETARRERAIADAAWMKHVIEEQLHLEREREAEFDILHREEAQHVWEKREAQWEKERKARERLMQEVLSGRQQQLELKMEKNREAQEESLRRREQLIQELERERETRHQEKEQEECRGAAAPGAVGGAVQDRAGGGGGQGGSSNPGGGVEAGDGEDGQERIPGEADLDQPGHEEPARLNSKLNWTEARVPGDGVRGAQAERLKGRGGLLCPGHQSAETSQAVPEPTHTFPLTWSAHRDRNSSWIFLVICSVLRMTSSVLGSVGSDSRSSSSEIELLSPSQPLLLSLPLLHKLQMEIQKKLYSSASPPESDPTGQEKSSADHCGPPSVRPPVLVILLVERGGYLFLHQPQLITQAVVGFHEMLDLGLRGRERVFHLH</sequence>
<feature type="coiled-coil region" evidence="7">
    <location>
        <begin position="71"/>
        <end position="138"/>
    </location>
</feature>
<dbReference type="PANTHER" id="PTHR31183">
    <property type="entry name" value="TRICHOPLEIN KERATIN FILAMENT-BINDING PROTEIN FAMILY MEMBER"/>
    <property type="match status" value="1"/>
</dbReference>
<name>A0A5J5DG03_9PERO</name>
<evidence type="ECO:0000256" key="2">
    <source>
        <dbReference type="ARBA" id="ARBA00010777"/>
    </source>
</evidence>
<dbReference type="GO" id="GO:0005813">
    <property type="term" value="C:centrosome"/>
    <property type="evidence" value="ECO:0007669"/>
    <property type="project" value="UniProtKB-SubCell"/>
</dbReference>
<evidence type="ECO:0000256" key="6">
    <source>
        <dbReference type="ARBA" id="ARBA00023212"/>
    </source>
</evidence>
<feature type="compositionally biased region" description="Low complexity" evidence="8">
    <location>
        <begin position="431"/>
        <end position="445"/>
    </location>
</feature>
<comment type="subcellular location">
    <subcellularLocation>
        <location evidence="1">Cytoplasm</location>
        <location evidence="1">Cytoskeleton</location>
        <location evidence="1">Microtubule organizing center</location>
        <location evidence="1">Centrosome</location>
    </subcellularLocation>
</comment>
<reference evidence="10 11" key="1">
    <citation type="submission" date="2019-08" db="EMBL/GenBank/DDBJ databases">
        <title>A chromosome-level genome assembly, high-density linkage maps, and genome scans reveal the genomic architecture of hybrid incompatibilities underlying speciation via character displacement in darters (Percidae: Etheostominae).</title>
        <authorList>
            <person name="Moran R.L."/>
            <person name="Catchen J.M."/>
            <person name="Fuller R.C."/>
        </authorList>
    </citation>
    <scope>NUCLEOTIDE SEQUENCE [LARGE SCALE GENOMIC DNA]</scope>
    <source>
        <strain evidence="10">EspeVRDwgs_2016</strain>
        <tissue evidence="10">Muscle</tissue>
    </source>
</reference>
<feature type="non-terminal residue" evidence="10">
    <location>
        <position position="689"/>
    </location>
</feature>
<dbReference type="GO" id="GO:0006915">
    <property type="term" value="P:apoptotic process"/>
    <property type="evidence" value="ECO:0007669"/>
    <property type="project" value="TreeGrafter"/>
</dbReference>
<feature type="domain" description="Trichohyalin-plectin-homology" evidence="9">
    <location>
        <begin position="145"/>
        <end position="427"/>
    </location>
</feature>
<evidence type="ECO:0000256" key="1">
    <source>
        <dbReference type="ARBA" id="ARBA00004300"/>
    </source>
</evidence>
<dbReference type="InterPro" id="IPR043597">
    <property type="entry name" value="TPH_dom"/>
</dbReference>
<accession>A0A5J5DG03</accession>
<gene>
    <name evidence="10" type="ORF">FQN60_017723</name>
</gene>
<feature type="region of interest" description="Disordered" evidence="8">
    <location>
        <begin position="415"/>
        <end position="538"/>
    </location>
</feature>
<feature type="compositionally biased region" description="Gly residues" evidence="8">
    <location>
        <begin position="446"/>
        <end position="464"/>
    </location>
</feature>
<dbReference type="InterPro" id="IPR043596">
    <property type="entry name" value="CFAP53/TCHP"/>
</dbReference>
<dbReference type="Proteomes" id="UP000327493">
    <property type="component" value="Chromosome 5"/>
</dbReference>
<organism evidence="10 11">
    <name type="scientific">Etheostoma spectabile</name>
    <name type="common">orangethroat darter</name>
    <dbReference type="NCBI Taxonomy" id="54343"/>
    <lineage>
        <taxon>Eukaryota</taxon>
        <taxon>Metazoa</taxon>
        <taxon>Chordata</taxon>
        <taxon>Craniata</taxon>
        <taxon>Vertebrata</taxon>
        <taxon>Euteleostomi</taxon>
        <taxon>Actinopterygii</taxon>
        <taxon>Neopterygii</taxon>
        <taxon>Teleostei</taxon>
        <taxon>Neoteleostei</taxon>
        <taxon>Acanthomorphata</taxon>
        <taxon>Eupercaria</taxon>
        <taxon>Perciformes</taxon>
        <taxon>Percoidei</taxon>
        <taxon>Percidae</taxon>
        <taxon>Etheostomatinae</taxon>
        <taxon>Etheostoma</taxon>
    </lineage>
</organism>
<keyword evidence="11" id="KW-1185">Reference proteome</keyword>
<evidence type="ECO:0000256" key="3">
    <source>
        <dbReference type="ARBA" id="ARBA00017328"/>
    </source>
</evidence>
<dbReference type="Pfam" id="PF13868">
    <property type="entry name" value="TPH"/>
    <property type="match status" value="1"/>
</dbReference>
<evidence type="ECO:0000256" key="8">
    <source>
        <dbReference type="SAM" id="MobiDB-lite"/>
    </source>
</evidence>
<comment type="caution">
    <text evidence="10">The sequence shown here is derived from an EMBL/GenBank/DDBJ whole genome shotgun (WGS) entry which is preliminary data.</text>
</comment>
<evidence type="ECO:0000313" key="10">
    <source>
        <dbReference type="EMBL" id="KAA8592268.1"/>
    </source>
</evidence>
<keyword evidence="5 7" id="KW-0175">Coiled coil</keyword>
<keyword evidence="4" id="KW-0963">Cytoplasm</keyword>
<feature type="region of interest" description="Disordered" evidence="8">
    <location>
        <begin position="614"/>
        <end position="637"/>
    </location>
</feature>
<protein>
    <recommendedName>
        <fullName evidence="3">Trichoplein keratin filament-binding protein</fullName>
    </recommendedName>
</protein>
<proteinExistence type="inferred from homology"/>